<dbReference type="PROSITE" id="PS50109">
    <property type="entry name" value="HIS_KIN"/>
    <property type="match status" value="1"/>
</dbReference>
<evidence type="ECO:0000313" key="12">
    <source>
        <dbReference type="Proteomes" id="UP000824017"/>
    </source>
</evidence>
<evidence type="ECO:0000256" key="1">
    <source>
        <dbReference type="ARBA" id="ARBA00000085"/>
    </source>
</evidence>
<name>A0A9D2DCB9_9FIRM</name>
<dbReference type="Proteomes" id="UP000824017">
    <property type="component" value="Unassembled WGS sequence"/>
</dbReference>
<keyword evidence="5" id="KW-0808">Transferase</keyword>
<evidence type="ECO:0000259" key="9">
    <source>
        <dbReference type="PROSITE" id="PS50109"/>
    </source>
</evidence>
<dbReference type="PANTHER" id="PTHR45453">
    <property type="entry name" value="PHOSPHATE REGULON SENSOR PROTEIN PHOR"/>
    <property type="match status" value="1"/>
</dbReference>
<dbReference type="Gene3D" id="1.10.287.130">
    <property type="match status" value="1"/>
</dbReference>
<dbReference type="PRINTS" id="PR00344">
    <property type="entry name" value="BCTRLSENSOR"/>
</dbReference>
<evidence type="ECO:0000256" key="8">
    <source>
        <dbReference type="SAM" id="Phobius"/>
    </source>
</evidence>
<evidence type="ECO:0000256" key="6">
    <source>
        <dbReference type="ARBA" id="ARBA00022777"/>
    </source>
</evidence>
<comment type="catalytic activity">
    <reaction evidence="1">
        <text>ATP + protein L-histidine = ADP + protein N-phospho-L-histidine.</text>
        <dbReference type="EC" id="2.7.13.3"/>
    </reaction>
</comment>
<dbReference type="InterPro" id="IPR003594">
    <property type="entry name" value="HATPase_dom"/>
</dbReference>
<evidence type="ECO:0000259" key="10">
    <source>
        <dbReference type="PROSITE" id="PS50885"/>
    </source>
</evidence>
<evidence type="ECO:0000313" key="11">
    <source>
        <dbReference type="EMBL" id="HIZ14277.1"/>
    </source>
</evidence>
<dbReference type="InterPro" id="IPR003661">
    <property type="entry name" value="HisK_dim/P_dom"/>
</dbReference>
<keyword evidence="7" id="KW-0902">Two-component regulatory system</keyword>
<dbReference type="EMBL" id="DXCD01000261">
    <property type="protein sequence ID" value="HIZ14277.1"/>
    <property type="molecule type" value="Genomic_DNA"/>
</dbReference>
<dbReference type="GO" id="GO:0000155">
    <property type="term" value="F:phosphorelay sensor kinase activity"/>
    <property type="evidence" value="ECO:0007669"/>
    <property type="project" value="InterPro"/>
</dbReference>
<feature type="domain" description="Histidine kinase" evidence="9">
    <location>
        <begin position="195"/>
        <end position="409"/>
    </location>
</feature>
<proteinExistence type="predicted"/>
<dbReference type="AlphaFoldDB" id="A0A9D2DCB9"/>
<dbReference type="SUPFAM" id="SSF55874">
    <property type="entry name" value="ATPase domain of HSP90 chaperone/DNA topoisomerase II/histidine kinase"/>
    <property type="match status" value="1"/>
</dbReference>
<reference evidence="11" key="1">
    <citation type="journal article" date="2021" name="PeerJ">
        <title>Extensive microbial diversity within the chicken gut microbiome revealed by metagenomics and culture.</title>
        <authorList>
            <person name="Gilroy R."/>
            <person name="Ravi A."/>
            <person name="Getino M."/>
            <person name="Pursley I."/>
            <person name="Horton D.L."/>
            <person name="Alikhan N.F."/>
            <person name="Baker D."/>
            <person name="Gharbi K."/>
            <person name="Hall N."/>
            <person name="Watson M."/>
            <person name="Adriaenssens E.M."/>
            <person name="Foster-Nyarko E."/>
            <person name="Jarju S."/>
            <person name="Secka A."/>
            <person name="Antonio M."/>
            <person name="Oren A."/>
            <person name="Chaudhuri R.R."/>
            <person name="La Ragione R."/>
            <person name="Hildebrand F."/>
            <person name="Pallen M.J."/>
        </authorList>
    </citation>
    <scope>NUCLEOTIDE SEQUENCE</scope>
    <source>
        <strain evidence="11">ChiGjej1B1-13045</strain>
    </source>
</reference>
<keyword evidence="6 11" id="KW-0418">Kinase</keyword>
<evidence type="ECO:0000256" key="3">
    <source>
        <dbReference type="ARBA" id="ARBA00012438"/>
    </source>
</evidence>
<dbReference type="InterPro" id="IPR004358">
    <property type="entry name" value="Sig_transdc_His_kin-like_C"/>
</dbReference>
<dbReference type="PROSITE" id="PS50885">
    <property type="entry name" value="HAMP"/>
    <property type="match status" value="1"/>
</dbReference>
<comment type="subcellular location">
    <subcellularLocation>
        <location evidence="2">Membrane</location>
    </subcellularLocation>
</comment>
<evidence type="ECO:0000256" key="4">
    <source>
        <dbReference type="ARBA" id="ARBA00022553"/>
    </source>
</evidence>
<dbReference type="SMART" id="SM00388">
    <property type="entry name" value="HisKA"/>
    <property type="match status" value="1"/>
</dbReference>
<dbReference type="SMART" id="SM00387">
    <property type="entry name" value="HATPase_c"/>
    <property type="match status" value="1"/>
</dbReference>
<keyword evidence="4" id="KW-0597">Phosphoprotein</keyword>
<dbReference type="InterPro" id="IPR050351">
    <property type="entry name" value="BphY/WalK/GraS-like"/>
</dbReference>
<evidence type="ECO:0000256" key="5">
    <source>
        <dbReference type="ARBA" id="ARBA00022679"/>
    </source>
</evidence>
<keyword evidence="8" id="KW-1133">Transmembrane helix</keyword>
<accession>A0A9D2DCB9</accession>
<dbReference type="GO" id="GO:0016036">
    <property type="term" value="P:cellular response to phosphate starvation"/>
    <property type="evidence" value="ECO:0007669"/>
    <property type="project" value="TreeGrafter"/>
</dbReference>
<dbReference type="PANTHER" id="PTHR45453:SF1">
    <property type="entry name" value="PHOSPHATE REGULON SENSOR PROTEIN PHOR"/>
    <property type="match status" value="1"/>
</dbReference>
<dbReference type="GO" id="GO:0005886">
    <property type="term" value="C:plasma membrane"/>
    <property type="evidence" value="ECO:0007669"/>
    <property type="project" value="TreeGrafter"/>
</dbReference>
<feature type="domain" description="HAMP" evidence="10">
    <location>
        <begin position="128"/>
        <end position="180"/>
    </location>
</feature>
<dbReference type="Pfam" id="PF00512">
    <property type="entry name" value="HisKA"/>
    <property type="match status" value="1"/>
</dbReference>
<dbReference type="GO" id="GO:0004721">
    <property type="term" value="F:phosphoprotein phosphatase activity"/>
    <property type="evidence" value="ECO:0007669"/>
    <property type="project" value="TreeGrafter"/>
</dbReference>
<dbReference type="EC" id="2.7.13.3" evidence="3"/>
<dbReference type="SUPFAM" id="SSF47384">
    <property type="entry name" value="Homodimeric domain of signal transducing histidine kinase"/>
    <property type="match status" value="1"/>
</dbReference>
<sequence>MRFLQDKENKRYMGFLAVFCLLLAAVFLISWAMQGIWMRDSLFLWENTAASSLLAQGVPEETVALAFKNTEATAEGKALLAKIGHTEENSLMLFPDIRQGMERSGLLLLCGGAALCIVLTLGAVGYLRTRDRAYERADRAARQYADGDFSQRLSTGGTGTMERLFGTVDRLAAALKAKGESEKKAKEFLKDTISDISHQLKTPLAALHMYTEIISDEPGDTETVRIFAAKSEESLARIDRLLRLLLKVMRLDAGSVAFEKKEVHVEELAKAACADLCVRADQEKKALIFEGAEDTMLRCDEEWTAEALGNLVKNGLDHTQSGGCVKISWKRTPAMVRICVEDNGSGILPEDIHHIFKRFYRSSGDSGIQGVGLGLPLAKSIVEGQGGVLSVKSAPGEGTAFTLSFSDSGAR</sequence>
<dbReference type="Pfam" id="PF02518">
    <property type="entry name" value="HATPase_c"/>
    <property type="match status" value="1"/>
</dbReference>
<dbReference type="InterPro" id="IPR003660">
    <property type="entry name" value="HAMP_dom"/>
</dbReference>
<dbReference type="InterPro" id="IPR005467">
    <property type="entry name" value="His_kinase_dom"/>
</dbReference>
<organism evidence="11 12">
    <name type="scientific">Candidatus Mediterraneibacter stercorigallinarum</name>
    <dbReference type="NCBI Taxonomy" id="2838686"/>
    <lineage>
        <taxon>Bacteria</taxon>
        <taxon>Bacillati</taxon>
        <taxon>Bacillota</taxon>
        <taxon>Clostridia</taxon>
        <taxon>Lachnospirales</taxon>
        <taxon>Lachnospiraceae</taxon>
        <taxon>Mediterraneibacter</taxon>
    </lineage>
</organism>
<dbReference type="Gene3D" id="3.30.565.10">
    <property type="entry name" value="Histidine kinase-like ATPase, C-terminal domain"/>
    <property type="match status" value="1"/>
</dbReference>
<feature type="transmembrane region" description="Helical" evidence="8">
    <location>
        <begin position="106"/>
        <end position="127"/>
    </location>
</feature>
<feature type="transmembrane region" description="Helical" evidence="8">
    <location>
        <begin position="12"/>
        <end position="33"/>
    </location>
</feature>
<keyword evidence="8" id="KW-0812">Transmembrane</keyword>
<gene>
    <name evidence="11" type="ORF">H9817_10175</name>
</gene>
<evidence type="ECO:0000256" key="2">
    <source>
        <dbReference type="ARBA" id="ARBA00004370"/>
    </source>
</evidence>
<keyword evidence="8" id="KW-0472">Membrane</keyword>
<comment type="caution">
    <text evidence="11">The sequence shown here is derived from an EMBL/GenBank/DDBJ whole genome shotgun (WGS) entry which is preliminary data.</text>
</comment>
<dbReference type="CDD" id="cd00075">
    <property type="entry name" value="HATPase"/>
    <property type="match status" value="1"/>
</dbReference>
<reference evidence="11" key="2">
    <citation type="submission" date="2021-04" db="EMBL/GenBank/DDBJ databases">
        <authorList>
            <person name="Gilroy R."/>
        </authorList>
    </citation>
    <scope>NUCLEOTIDE SEQUENCE</scope>
    <source>
        <strain evidence="11">ChiGjej1B1-13045</strain>
    </source>
</reference>
<dbReference type="InterPro" id="IPR036890">
    <property type="entry name" value="HATPase_C_sf"/>
</dbReference>
<dbReference type="InterPro" id="IPR036097">
    <property type="entry name" value="HisK_dim/P_sf"/>
</dbReference>
<protein>
    <recommendedName>
        <fullName evidence="3">histidine kinase</fullName>
        <ecNumber evidence="3">2.7.13.3</ecNumber>
    </recommendedName>
</protein>
<dbReference type="CDD" id="cd00082">
    <property type="entry name" value="HisKA"/>
    <property type="match status" value="1"/>
</dbReference>
<evidence type="ECO:0000256" key="7">
    <source>
        <dbReference type="ARBA" id="ARBA00023012"/>
    </source>
</evidence>